<evidence type="ECO:0000256" key="1">
    <source>
        <dbReference type="ARBA" id="ARBA00022478"/>
    </source>
</evidence>
<feature type="binding site" evidence="8">
    <location>
        <position position="7"/>
    </location>
    <ligand>
        <name>Zn(2+)</name>
        <dbReference type="ChEBI" id="CHEBI:29105"/>
    </ligand>
</feature>
<evidence type="ECO:0000313" key="13">
    <source>
        <dbReference type="Proteomes" id="UP000257123"/>
    </source>
</evidence>
<dbReference type="PIRSF" id="PIRSF005653">
    <property type="entry name" value="RNA_pol_N/8_sub"/>
    <property type="match status" value="1"/>
</dbReference>
<keyword evidence="3 8" id="KW-0808">Transferase</keyword>
<dbReference type="Proteomes" id="UP000256877">
    <property type="component" value="Unassembled WGS sequence"/>
</dbReference>
<evidence type="ECO:0000256" key="3">
    <source>
        <dbReference type="ARBA" id="ARBA00022679"/>
    </source>
</evidence>
<dbReference type="GO" id="GO:0005737">
    <property type="term" value="C:cytoplasm"/>
    <property type="evidence" value="ECO:0007669"/>
    <property type="project" value="UniProtKB-SubCell"/>
</dbReference>
<dbReference type="EMBL" id="DUJP01000006">
    <property type="protein sequence ID" value="HII46080.1"/>
    <property type="molecule type" value="Genomic_DNA"/>
</dbReference>
<keyword evidence="1 8" id="KW-0240">DNA-directed RNA polymerase</keyword>
<dbReference type="OrthoDB" id="371754at2157"/>
<evidence type="ECO:0000313" key="11">
    <source>
        <dbReference type="EMBL" id="RFA94676.1"/>
    </source>
</evidence>
<keyword evidence="5 8" id="KW-0479">Metal-binding</keyword>
<name>A0A371QWM5_9CREN</name>
<dbReference type="InterPro" id="IPR000268">
    <property type="entry name" value="RPABC5/Rpb10"/>
</dbReference>
<protein>
    <recommendedName>
        <fullName evidence="8">DNA-directed RNA polymerase subunit Rpo10</fullName>
        <ecNumber evidence="8">2.7.7.6</ecNumber>
    </recommendedName>
    <alternativeName>
        <fullName evidence="8">DNA-directed RNA polymerase subunit N</fullName>
    </alternativeName>
</protein>
<dbReference type="OMA" id="YCCRRMF"/>
<dbReference type="GO" id="GO:0000428">
    <property type="term" value="C:DNA-directed RNA polymerase complex"/>
    <property type="evidence" value="ECO:0007669"/>
    <property type="project" value="UniProtKB-KW"/>
</dbReference>
<dbReference type="EMBL" id="NMUE01000041">
    <property type="protein sequence ID" value="RFA94239.1"/>
    <property type="molecule type" value="Genomic_DNA"/>
</dbReference>
<comment type="cofactor">
    <cofactor evidence="8">
        <name>Zn(2+)</name>
        <dbReference type="ChEBI" id="CHEBI:29105"/>
    </cofactor>
    <text evidence="8">Binds 1 zinc ion.</text>
</comment>
<gene>
    <name evidence="8" type="primary">rpo10</name>
    <name evidence="8" type="synonym">rpoN</name>
    <name evidence="10" type="ORF">CGL51_10775</name>
    <name evidence="11" type="ORF">CGL52_13950</name>
    <name evidence="9" type="ORF">HA333_01010</name>
</gene>
<dbReference type="GO" id="GO:0003677">
    <property type="term" value="F:DNA binding"/>
    <property type="evidence" value="ECO:0007669"/>
    <property type="project" value="InterPro"/>
</dbReference>
<dbReference type="HAMAP" id="MF_00250">
    <property type="entry name" value="RNApol_arch_Rpo10"/>
    <property type="match status" value="1"/>
</dbReference>
<dbReference type="Proteomes" id="UP000651120">
    <property type="component" value="Unassembled WGS sequence"/>
</dbReference>
<evidence type="ECO:0000313" key="12">
    <source>
        <dbReference type="Proteomes" id="UP000256877"/>
    </source>
</evidence>
<organism evidence="11 12">
    <name type="scientific">Pyrobaculum aerophilum</name>
    <dbReference type="NCBI Taxonomy" id="13773"/>
    <lineage>
        <taxon>Archaea</taxon>
        <taxon>Thermoproteota</taxon>
        <taxon>Thermoprotei</taxon>
        <taxon>Thermoproteales</taxon>
        <taxon>Thermoproteaceae</taxon>
        <taxon>Pyrobaculum</taxon>
    </lineage>
</organism>
<dbReference type="EC" id="2.7.7.6" evidence="8"/>
<comment type="catalytic activity">
    <reaction evidence="8">
        <text>RNA(n) + a ribonucleoside 5'-triphosphate = RNA(n+1) + diphosphate</text>
        <dbReference type="Rhea" id="RHEA:21248"/>
        <dbReference type="Rhea" id="RHEA-COMP:14527"/>
        <dbReference type="Rhea" id="RHEA-COMP:17342"/>
        <dbReference type="ChEBI" id="CHEBI:33019"/>
        <dbReference type="ChEBI" id="CHEBI:61557"/>
        <dbReference type="ChEBI" id="CHEBI:140395"/>
        <dbReference type="EC" id="2.7.7.6"/>
    </reaction>
</comment>
<feature type="binding site" evidence="8">
    <location>
        <position position="10"/>
    </location>
    <ligand>
        <name>Zn(2+)</name>
        <dbReference type="ChEBI" id="CHEBI:29105"/>
    </ligand>
</feature>
<dbReference type="NCBIfam" id="NF003089">
    <property type="entry name" value="PRK04016.1"/>
    <property type="match status" value="1"/>
</dbReference>
<evidence type="ECO:0000256" key="2">
    <source>
        <dbReference type="ARBA" id="ARBA00022490"/>
    </source>
</evidence>
<evidence type="ECO:0000313" key="9">
    <source>
        <dbReference type="EMBL" id="HII46080.1"/>
    </source>
</evidence>
<evidence type="ECO:0000256" key="4">
    <source>
        <dbReference type="ARBA" id="ARBA00022695"/>
    </source>
</evidence>
<dbReference type="Pfam" id="PF01194">
    <property type="entry name" value="RNA_pol_N"/>
    <property type="match status" value="1"/>
</dbReference>
<feature type="binding site" evidence="8">
    <location>
        <position position="45"/>
    </location>
    <ligand>
        <name>Zn(2+)</name>
        <dbReference type="ChEBI" id="CHEBI:29105"/>
    </ligand>
</feature>
<keyword evidence="6 8" id="KW-0862">Zinc</keyword>
<dbReference type="FunFam" id="1.10.10.60:FF:000024">
    <property type="entry name" value="DNA-directed RNA polymerases I, II, and III subunit"/>
    <property type="match status" value="1"/>
</dbReference>
<reference evidence="12 13" key="1">
    <citation type="submission" date="2017-07" db="EMBL/GenBank/DDBJ databases">
        <title>Draft genome sequence of aerobic hyperthermophilic archaea, Pyrobaculum aerophilum YKB31 and YKB32.</title>
        <authorList>
            <person name="Mochizuki T."/>
            <person name="Berliner A.J."/>
            <person name="Yoshida-Takashima Y."/>
            <person name="Takaki Y."/>
            <person name="Nunoura T."/>
            <person name="Takai K."/>
        </authorList>
    </citation>
    <scope>NUCLEOTIDE SEQUENCE [LARGE SCALE GENOMIC DNA]</scope>
    <source>
        <strain evidence="10 13">YKB31</strain>
        <strain evidence="11 12">YKB32</strain>
    </source>
</reference>
<dbReference type="Gene3D" id="1.10.10.60">
    <property type="entry name" value="Homeodomain-like"/>
    <property type="match status" value="1"/>
</dbReference>
<dbReference type="SUPFAM" id="SSF46924">
    <property type="entry name" value="RNA polymerase subunit RPB10"/>
    <property type="match status" value="1"/>
</dbReference>
<evidence type="ECO:0000313" key="10">
    <source>
        <dbReference type="EMBL" id="RFA94239.1"/>
    </source>
</evidence>
<keyword evidence="2 8" id="KW-0963">Cytoplasm</keyword>
<comment type="similarity">
    <text evidence="8">Belongs to the archaeal Rpo10/eukaryotic RPB10 RNA polymerase subunit family.</text>
</comment>
<feature type="binding site" evidence="8">
    <location>
        <position position="44"/>
    </location>
    <ligand>
        <name>Zn(2+)</name>
        <dbReference type="ChEBI" id="CHEBI:29105"/>
    </ligand>
</feature>
<comment type="caution">
    <text evidence="11">The sequence shown here is derived from an EMBL/GenBank/DDBJ whole genome shotgun (WGS) entry which is preliminary data.</text>
</comment>
<dbReference type="GO" id="GO:0008270">
    <property type="term" value="F:zinc ion binding"/>
    <property type="evidence" value="ECO:0007669"/>
    <property type="project" value="UniProtKB-UniRule"/>
</dbReference>
<accession>A0A371QWM5</accession>
<evidence type="ECO:0000256" key="7">
    <source>
        <dbReference type="ARBA" id="ARBA00023163"/>
    </source>
</evidence>
<dbReference type="PANTHER" id="PTHR23431">
    <property type="entry name" value="DNA-DIRECTED RNA POLYMERASES I, II, AND III SUBUNIT RPABC5 FAMILY MEMBER"/>
    <property type="match status" value="1"/>
</dbReference>
<keyword evidence="4 8" id="KW-0548">Nucleotidyltransferase</keyword>
<sequence length="66" mass="7717">MIIPIRCFTCGKPLGHLYAVFKRRVLAGEHPGRVLDDLGVTRYCCRRTLMAHVEWIDDVLLYERRS</sequence>
<dbReference type="InterPro" id="IPR020789">
    <property type="entry name" value="RNA_pol_suN_Zn-BS"/>
</dbReference>
<dbReference type="GO" id="GO:0003899">
    <property type="term" value="F:DNA-directed RNA polymerase activity"/>
    <property type="evidence" value="ECO:0007669"/>
    <property type="project" value="UniProtKB-UniRule"/>
</dbReference>
<dbReference type="RefSeq" id="WP_011007416.1">
    <property type="nucleotide sequence ID" value="NZ_DAIOPL010000006.1"/>
</dbReference>
<dbReference type="PANTHER" id="PTHR23431:SF3">
    <property type="entry name" value="DNA-DIRECTED RNA POLYMERASES I, II, AND III SUBUNIT RPABC5"/>
    <property type="match status" value="1"/>
</dbReference>
<evidence type="ECO:0000256" key="8">
    <source>
        <dbReference type="HAMAP-Rule" id="MF_00250"/>
    </source>
</evidence>
<dbReference type="GeneID" id="1465169"/>
<dbReference type="AlphaFoldDB" id="A0A371QWM5"/>
<reference evidence="9" key="2">
    <citation type="journal article" date="2020" name="bioRxiv">
        <title>A rank-normalized archaeal taxonomy based on genome phylogeny resolves widespread incomplete and uneven classifications.</title>
        <authorList>
            <person name="Rinke C."/>
            <person name="Chuvochina M."/>
            <person name="Mussig A.J."/>
            <person name="Chaumeil P.-A."/>
            <person name="Waite D.W."/>
            <person name="Whitman W.B."/>
            <person name="Parks D.H."/>
            <person name="Hugenholtz P."/>
        </authorList>
    </citation>
    <scope>NUCLEOTIDE SEQUENCE</scope>
    <source>
        <strain evidence="9">UBA8839</strain>
    </source>
</reference>
<evidence type="ECO:0000256" key="5">
    <source>
        <dbReference type="ARBA" id="ARBA00022723"/>
    </source>
</evidence>
<keyword evidence="7 8" id="KW-0804">Transcription</keyword>
<dbReference type="Proteomes" id="UP000257123">
    <property type="component" value="Unassembled WGS sequence"/>
</dbReference>
<comment type="function">
    <text evidence="8">DNA-dependent RNA polymerase (RNAP) catalyzes the transcription of DNA into RNA using the four ribonucleoside triphosphates as substrates.</text>
</comment>
<dbReference type="EMBL" id="NMUF01000075">
    <property type="protein sequence ID" value="RFA94676.1"/>
    <property type="molecule type" value="Genomic_DNA"/>
</dbReference>
<proteinExistence type="inferred from homology"/>
<dbReference type="GO" id="GO:0006351">
    <property type="term" value="P:DNA-templated transcription"/>
    <property type="evidence" value="ECO:0007669"/>
    <property type="project" value="UniProtKB-UniRule"/>
</dbReference>
<evidence type="ECO:0000256" key="6">
    <source>
        <dbReference type="ARBA" id="ARBA00022833"/>
    </source>
</evidence>
<comment type="subcellular location">
    <subcellularLocation>
        <location evidence="8">Cytoplasm</location>
    </subcellularLocation>
</comment>
<dbReference type="InterPro" id="IPR023580">
    <property type="entry name" value="RNA_pol_su_RPB10"/>
</dbReference>
<dbReference type="PROSITE" id="PS01112">
    <property type="entry name" value="RNA_POL_N_8KD"/>
    <property type="match status" value="1"/>
</dbReference>
<dbReference type="SMR" id="A0A371QWM5"/>
<comment type="subunit">
    <text evidence="8">Part of the RNA polymerase complex.</text>
</comment>